<protein>
    <submittedName>
        <fullName evidence="1">Uncharacterized protein</fullName>
    </submittedName>
</protein>
<accession>A0A8H7SVI3</accession>
<evidence type="ECO:0000313" key="1">
    <source>
        <dbReference type="EMBL" id="KAG2235841.1"/>
    </source>
</evidence>
<keyword evidence="2" id="KW-1185">Reference proteome</keyword>
<name>A0A8H7SVI3_9FUNG</name>
<organism evidence="1 2">
    <name type="scientific">Thamnidium elegans</name>
    <dbReference type="NCBI Taxonomy" id="101142"/>
    <lineage>
        <taxon>Eukaryota</taxon>
        <taxon>Fungi</taxon>
        <taxon>Fungi incertae sedis</taxon>
        <taxon>Mucoromycota</taxon>
        <taxon>Mucoromycotina</taxon>
        <taxon>Mucoromycetes</taxon>
        <taxon>Mucorales</taxon>
        <taxon>Mucorineae</taxon>
        <taxon>Mucoraceae</taxon>
        <taxon>Thamnidium</taxon>
    </lineage>
</organism>
<sequence length="141" mass="16241">MESISFTTFKTCLDTWSKYNEKGVQCLSTQTLGSPSTELDDIVNNLKQVLDTMFEEYVQVVTELGLEEVIQNDDNDNIPKELNYMRNCVDMYDQEYMVKECIRGIVSGEGFATRQHLSGSIALWKSESYLDDELQEEIKKL</sequence>
<proteinExistence type="predicted"/>
<reference evidence="1" key="1">
    <citation type="submission" date="2021-01" db="EMBL/GenBank/DDBJ databases">
        <title>Metabolic potential, ecology and presence of endohyphal bacteria is reflected in genomic diversity of Mucoromycotina.</title>
        <authorList>
            <person name="Muszewska A."/>
            <person name="Okrasinska A."/>
            <person name="Steczkiewicz K."/>
            <person name="Drgas O."/>
            <person name="Orlowska M."/>
            <person name="Perlinska-Lenart U."/>
            <person name="Aleksandrzak-Piekarczyk T."/>
            <person name="Szatraj K."/>
            <person name="Zielenkiewicz U."/>
            <person name="Pilsyk S."/>
            <person name="Malc E."/>
            <person name="Mieczkowski P."/>
            <person name="Kruszewska J.S."/>
            <person name="Biernat P."/>
            <person name="Pawlowska J."/>
        </authorList>
    </citation>
    <scope>NUCLEOTIDE SEQUENCE</scope>
    <source>
        <strain evidence="1">WA0000018081</strain>
    </source>
</reference>
<dbReference type="EMBL" id="JAEPRE010000026">
    <property type="protein sequence ID" value="KAG2235841.1"/>
    <property type="molecule type" value="Genomic_DNA"/>
</dbReference>
<dbReference type="AlphaFoldDB" id="A0A8H7SVI3"/>
<comment type="caution">
    <text evidence="1">The sequence shown here is derived from an EMBL/GenBank/DDBJ whole genome shotgun (WGS) entry which is preliminary data.</text>
</comment>
<dbReference type="OrthoDB" id="2232122at2759"/>
<gene>
    <name evidence="1" type="ORF">INT48_003953</name>
</gene>
<dbReference type="Proteomes" id="UP000613177">
    <property type="component" value="Unassembled WGS sequence"/>
</dbReference>
<evidence type="ECO:0000313" key="2">
    <source>
        <dbReference type="Proteomes" id="UP000613177"/>
    </source>
</evidence>